<reference evidence="2 3" key="1">
    <citation type="submission" date="2024-09" db="EMBL/GenBank/DDBJ databases">
        <authorList>
            <person name="Sun Q."/>
            <person name="Mori K."/>
        </authorList>
    </citation>
    <scope>NUCLEOTIDE SEQUENCE [LARGE SCALE GENOMIC DNA]</scope>
    <source>
        <strain evidence="2 3">TBRC 1851</strain>
    </source>
</reference>
<dbReference type="RefSeq" id="WP_394299390.1">
    <property type="nucleotide sequence ID" value="NZ_JBHMQT010000003.1"/>
</dbReference>
<protein>
    <recommendedName>
        <fullName evidence="4">DUF4386 family protein</fullName>
    </recommendedName>
</protein>
<feature type="transmembrane region" description="Helical" evidence="1">
    <location>
        <begin position="135"/>
        <end position="156"/>
    </location>
</feature>
<sequence>MFKPSDSVAFRRSVIAATLIASPVLQLVANLVDPGTWGDDREVVSYGDNPALAQLQSALYHWSWLLLPLAVIGLTHLTRRRGAVLGHIGGAFAVLGFLNLSALLMGDPVQWWFGRHYPPDQAEKLFDEVFDLPGVIFGFQLPWVFLGPIGLFLFLIALTRTGFVRWWVPVVGLLVWILPNVMDYGPLSLLWSGGNLLVLGYLGLRVLRMSDAEWAAHYPKGYPSADPGATTPDSYANTTA</sequence>
<evidence type="ECO:0000256" key="1">
    <source>
        <dbReference type="SAM" id="Phobius"/>
    </source>
</evidence>
<name>A0ABV6TY85_9ACTN</name>
<keyword evidence="1" id="KW-0812">Transmembrane</keyword>
<evidence type="ECO:0000313" key="2">
    <source>
        <dbReference type="EMBL" id="MFC0861159.1"/>
    </source>
</evidence>
<comment type="caution">
    <text evidence="2">The sequence shown here is derived from an EMBL/GenBank/DDBJ whole genome shotgun (WGS) entry which is preliminary data.</text>
</comment>
<feature type="transmembrane region" description="Helical" evidence="1">
    <location>
        <begin position="84"/>
        <end position="105"/>
    </location>
</feature>
<keyword evidence="3" id="KW-1185">Reference proteome</keyword>
<dbReference type="EMBL" id="JBHMQT010000003">
    <property type="protein sequence ID" value="MFC0861159.1"/>
    <property type="molecule type" value="Genomic_DNA"/>
</dbReference>
<dbReference type="Proteomes" id="UP001589870">
    <property type="component" value="Unassembled WGS sequence"/>
</dbReference>
<feature type="transmembrane region" description="Helical" evidence="1">
    <location>
        <begin position="58"/>
        <end position="77"/>
    </location>
</feature>
<organism evidence="2 3">
    <name type="scientific">Sphaerimonospora cavernae</name>
    <dbReference type="NCBI Taxonomy" id="1740611"/>
    <lineage>
        <taxon>Bacteria</taxon>
        <taxon>Bacillati</taxon>
        <taxon>Actinomycetota</taxon>
        <taxon>Actinomycetes</taxon>
        <taxon>Streptosporangiales</taxon>
        <taxon>Streptosporangiaceae</taxon>
        <taxon>Sphaerimonospora</taxon>
    </lineage>
</organism>
<keyword evidence="1" id="KW-1133">Transmembrane helix</keyword>
<feature type="transmembrane region" description="Helical" evidence="1">
    <location>
        <begin position="188"/>
        <end position="207"/>
    </location>
</feature>
<feature type="transmembrane region" description="Helical" evidence="1">
    <location>
        <begin position="163"/>
        <end position="182"/>
    </location>
</feature>
<keyword evidence="1" id="KW-0472">Membrane</keyword>
<gene>
    <name evidence="2" type="ORF">ACFHYQ_02485</name>
</gene>
<accession>A0ABV6TY85</accession>
<proteinExistence type="predicted"/>
<evidence type="ECO:0008006" key="4">
    <source>
        <dbReference type="Google" id="ProtNLM"/>
    </source>
</evidence>
<evidence type="ECO:0000313" key="3">
    <source>
        <dbReference type="Proteomes" id="UP001589870"/>
    </source>
</evidence>